<feature type="region of interest" description="Disordered" evidence="1">
    <location>
        <begin position="24"/>
        <end position="98"/>
    </location>
</feature>
<protein>
    <submittedName>
        <fullName evidence="3">Uncharacterized protein</fullName>
    </submittedName>
</protein>
<dbReference type="EMBL" id="QNRX01000001">
    <property type="protein sequence ID" value="RBP70014.1"/>
    <property type="molecule type" value="Genomic_DNA"/>
</dbReference>
<feature type="chain" id="PRO_5038337924" evidence="2">
    <location>
        <begin position="23"/>
        <end position="98"/>
    </location>
</feature>
<reference evidence="3 4" key="1">
    <citation type="submission" date="2018-06" db="EMBL/GenBank/DDBJ databases">
        <title>Genomic Encyclopedia of Type Strains, Phase IV (KMG-IV): sequencing the most valuable type-strain genomes for metagenomic binning, comparative biology and taxonomic classification.</title>
        <authorList>
            <person name="Goeker M."/>
        </authorList>
    </citation>
    <scope>NUCLEOTIDE SEQUENCE [LARGE SCALE GENOMIC DNA]</scope>
    <source>
        <strain evidence="3 4">DSM 22112</strain>
    </source>
</reference>
<dbReference type="PROSITE" id="PS51257">
    <property type="entry name" value="PROKAR_LIPOPROTEIN"/>
    <property type="match status" value="1"/>
</dbReference>
<comment type="caution">
    <text evidence="3">The sequence shown here is derived from an EMBL/GenBank/DDBJ whole genome shotgun (WGS) entry which is preliminary data.</text>
</comment>
<evidence type="ECO:0000313" key="3">
    <source>
        <dbReference type="EMBL" id="RBP70014.1"/>
    </source>
</evidence>
<evidence type="ECO:0000313" key="4">
    <source>
        <dbReference type="Proteomes" id="UP000253490"/>
    </source>
</evidence>
<evidence type="ECO:0000256" key="1">
    <source>
        <dbReference type="SAM" id="MobiDB-lite"/>
    </source>
</evidence>
<gene>
    <name evidence="3" type="ORF">DES36_10165</name>
</gene>
<dbReference type="Proteomes" id="UP000253490">
    <property type="component" value="Unassembled WGS sequence"/>
</dbReference>
<keyword evidence="2" id="KW-0732">Signal</keyword>
<evidence type="ECO:0000256" key="2">
    <source>
        <dbReference type="SAM" id="SignalP"/>
    </source>
</evidence>
<proteinExistence type="predicted"/>
<keyword evidence="4" id="KW-1185">Reference proteome</keyword>
<sequence>MKKKFLLLITMACFIFSFSACTTQEEPIEEQNQPIEEQQQVDPGNDGDINDDNLENDVIDDGENVGDEMNDAVEDAGDTMDEAGNEVNDAVTNDNNNQ</sequence>
<dbReference type="AlphaFoldDB" id="A0A366IHM5"/>
<accession>A0A366IHM5</accession>
<feature type="signal peptide" evidence="2">
    <location>
        <begin position="1"/>
        <end position="22"/>
    </location>
</feature>
<organism evidence="3 4">
    <name type="scientific">Alkalibaculum bacchi</name>
    <dbReference type="NCBI Taxonomy" id="645887"/>
    <lineage>
        <taxon>Bacteria</taxon>
        <taxon>Bacillati</taxon>
        <taxon>Bacillota</taxon>
        <taxon>Clostridia</taxon>
        <taxon>Eubacteriales</taxon>
        <taxon>Eubacteriaceae</taxon>
        <taxon>Alkalibaculum</taxon>
    </lineage>
</organism>
<feature type="compositionally biased region" description="Acidic residues" evidence="1">
    <location>
        <begin position="48"/>
        <end position="84"/>
    </location>
</feature>
<feature type="compositionally biased region" description="Low complexity" evidence="1">
    <location>
        <begin position="30"/>
        <end position="47"/>
    </location>
</feature>
<name>A0A366IHM5_9FIRM</name>